<gene>
    <name evidence="2" type="ORF">SLEP1_g43113</name>
</gene>
<proteinExistence type="predicted"/>
<dbReference type="AlphaFoldDB" id="A0AAV5LC01"/>
<evidence type="ECO:0000256" key="1">
    <source>
        <dbReference type="SAM" id="SignalP"/>
    </source>
</evidence>
<accession>A0AAV5LC01</accession>
<sequence>MEVTFCQFLAILKNLLELIIVDGFRWRRARAKNWDFLYVSREAKWKCCGSWKCQRSLVPYVRVVVFKLPK</sequence>
<evidence type="ECO:0000313" key="2">
    <source>
        <dbReference type="EMBL" id="GKV34768.1"/>
    </source>
</evidence>
<comment type="caution">
    <text evidence="2">The sequence shown here is derived from an EMBL/GenBank/DDBJ whole genome shotgun (WGS) entry which is preliminary data.</text>
</comment>
<organism evidence="2 3">
    <name type="scientific">Rubroshorea leprosula</name>
    <dbReference type="NCBI Taxonomy" id="152421"/>
    <lineage>
        <taxon>Eukaryota</taxon>
        <taxon>Viridiplantae</taxon>
        <taxon>Streptophyta</taxon>
        <taxon>Embryophyta</taxon>
        <taxon>Tracheophyta</taxon>
        <taxon>Spermatophyta</taxon>
        <taxon>Magnoliopsida</taxon>
        <taxon>eudicotyledons</taxon>
        <taxon>Gunneridae</taxon>
        <taxon>Pentapetalae</taxon>
        <taxon>rosids</taxon>
        <taxon>malvids</taxon>
        <taxon>Malvales</taxon>
        <taxon>Dipterocarpaceae</taxon>
        <taxon>Rubroshorea</taxon>
    </lineage>
</organism>
<keyword evidence="3" id="KW-1185">Reference proteome</keyword>
<dbReference type="EMBL" id="BPVZ01000107">
    <property type="protein sequence ID" value="GKV34768.1"/>
    <property type="molecule type" value="Genomic_DNA"/>
</dbReference>
<keyword evidence="1" id="KW-0732">Signal</keyword>
<evidence type="ECO:0000313" key="3">
    <source>
        <dbReference type="Proteomes" id="UP001054252"/>
    </source>
</evidence>
<protein>
    <submittedName>
        <fullName evidence="2">Uncharacterized protein</fullName>
    </submittedName>
</protein>
<name>A0AAV5LC01_9ROSI</name>
<feature type="signal peptide" evidence="1">
    <location>
        <begin position="1"/>
        <end position="31"/>
    </location>
</feature>
<reference evidence="2 3" key="1">
    <citation type="journal article" date="2021" name="Commun. Biol.">
        <title>The genome of Shorea leprosula (Dipterocarpaceae) highlights the ecological relevance of drought in aseasonal tropical rainforests.</title>
        <authorList>
            <person name="Ng K.K.S."/>
            <person name="Kobayashi M.J."/>
            <person name="Fawcett J.A."/>
            <person name="Hatakeyama M."/>
            <person name="Paape T."/>
            <person name="Ng C.H."/>
            <person name="Ang C.C."/>
            <person name="Tnah L.H."/>
            <person name="Lee C.T."/>
            <person name="Nishiyama T."/>
            <person name="Sese J."/>
            <person name="O'Brien M.J."/>
            <person name="Copetti D."/>
            <person name="Mohd Noor M.I."/>
            <person name="Ong R.C."/>
            <person name="Putra M."/>
            <person name="Sireger I.Z."/>
            <person name="Indrioko S."/>
            <person name="Kosugi Y."/>
            <person name="Izuno A."/>
            <person name="Isagi Y."/>
            <person name="Lee S.L."/>
            <person name="Shimizu K.K."/>
        </authorList>
    </citation>
    <scope>NUCLEOTIDE SEQUENCE [LARGE SCALE GENOMIC DNA]</scope>
    <source>
        <strain evidence="2">214</strain>
    </source>
</reference>
<feature type="chain" id="PRO_5043495665" evidence="1">
    <location>
        <begin position="32"/>
        <end position="70"/>
    </location>
</feature>
<dbReference type="Proteomes" id="UP001054252">
    <property type="component" value="Unassembled WGS sequence"/>
</dbReference>